<feature type="transmembrane region" description="Helical" evidence="2">
    <location>
        <begin position="369"/>
        <end position="391"/>
    </location>
</feature>
<feature type="compositionally biased region" description="Low complexity" evidence="1">
    <location>
        <begin position="260"/>
        <end position="283"/>
    </location>
</feature>
<dbReference type="InterPro" id="IPR001304">
    <property type="entry name" value="C-type_lectin-like"/>
</dbReference>
<gene>
    <name evidence="4" type="ORF">MEDL_45944</name>
</gene>
<proteinExistence type="predicted"/>
<name>A0A8S3TS55_MYTED</name>
<protein>
    <recommendedName>
        <fullName evidence="3">C-type lectin domain-containing protein</fullName>
    </recommendedName>
</protein>
<feature type="region of interest" description="Disordered" evidence="1">
    <location>
        <begin position="254"/>
        <end position="343"/>
    </location>
</feature>
<evidence type="ECO:0000313" key="5">
    <source>
        <dbReference type="Proteomes" id="UP000683360"/>
    </source>
</evidence>
<dbReference type="InterPro" id="IPR016187">
    <property type="entry name" value="CTDL_fold"/>
</dbReference>
<evidence type="ECO:0000256" key="1">
    <source>
        <dbReference type="SAM" id="MobiDB-lite"/>
    </source>
</evidence>
<dbReference type="Proteomes" id="UP000683360">
    <property type="component" value="Unassembled WGS sequence"/>
</dbReference>
<reference evidence="4" key="1">
    <citation type="submission" date="2021-03" db="EMBL/GenBank/DDBJ databases">
        <authorList>
            <person name="Bekaert M."/>
        </authorList>
    </citation>
    <scope>NUCLEOTIDE SEQUENCE</scope>
</reference>
<feature type="compositionally biased region" description="Low complexity" evidence="1">
    <location>
        <begin position="333"/>
        <end position="343"/>
    </location>
</feature>
<organism evidence="4 5">
    <name type="scientific">Mytilus edulis</name>
    <name type="common">Blue mussel</name>
    <dbReference type="NCBI Taxonomy" id="6550"/>
    <lineage>
        <taxon>Eukaryota</taxon>
        <taxon>Metazoa</taxon>
        <taxon>Spiralia</taxon>
        <taxon>Lophotrochozoa</taxon>
        <taxon>Mollusca</taxon>
        <taxon>Bivalvia</taxon>
        <taxon>Autobranchia</taxon>
        <taxon>Pteriomorphia</taxon>
        <taxon>Mytilida</taxon>
        <taxon>Mytiloidea</taxon>
        <taxon>Mytilidae</taxon>
        <taxon>Mytilinae</taxon>
        <taxon>Mytilus</taxon>
    </lineage>
</organism>
<accession>A0A8S3TS55</accession>
<sequence length="564" mass="63569">MTLVLMQIVYITIFLSEAGYCRLILRYINRQETWTQALDHCKSLNGTLFSPSTDELNSLYRCDNYNNISYPIWTGRVKSLSAWIEIKNCFKKEGLHFNRTVPYDEDNITEYDCQQYCSGHSSFAQGLSGECLCNVSTIQIDSTPTCTSAYPYRVYKVVNKNSEIQNQPSSWYDAKSFCNEQKSVLYDTVTFPRSVTNSWIGISRGYAYINTENVQNPNPLECVTFFKTSLNISRCDIERAFLCKIDIDNENEMSGDCNVTSIKTTSESTSTNNYMSSTEYSSTKTTDYNETSTSSLSEIQTTAISSPTENQTSTVVSSTENQTPSTSYLTERQTTPTSYSTDTQTKNVTVTTVLKPLSRHKQSEQFPTLIVGSAIGVVVIVLIIIVAVLVMEDFIKQIQKHDKEKGTEKPTVNDTKGSPGPVDGSNVSGAVYCDPWQSFEESQTLTKAGKKLNRQSQNPMYEMNSLQYDSYSVAGGLTKQNHTEKYENVNLDIYNHCNVGDSKMAASQQNVYDSAAGIYSHLNHGGIKDHNEDTYDHFHGSDQDYDQFDRTLRNTEESEYSIYQ</sequence>
<keyword evidence="2" id="KW-0812">Transmembrane</keyword>
<comment type="caution">
    <text evidence="4">The sequence shown here is derived from an EMBL/GenBank/DDBJ whole genome shotgun (WGS) entry which is preliminary data.</text>
</comment>
<feature type="compositionally biased region" description="Polar residues" evidence="1">
    <location>
        <begin position="284"/>
        <end position="332"/>
    </location>
</feature>
<dbReference type="PROSITE" id="PS50041">
    <property type="entry name" value="C_TYPE_LECTIN_2"/>
    <property type="match status" value="1"/>
</dbReference>
<evidence type="ECO:0000259" key="3">
    <source>
        <dbReference type="PROSITE" id="PS50041"/>
    </source>
</evidence>
<dbReference type="AlphaFoldDB" id="A0A8S3TS55"/>
<keyword evidence="2" id="KW-0472">Membrane</keyword>
<dbReference type="OrthoDB" id="10470688at2759"/>
<dbReference type="EMBL" id="CAJPWZ010002203">
    <property type="protein sequence ID" value="CAG2233287.1"/>
    <property type="molecule type" value="Genomic_DNA"/>
</dbReference>
<keyword evidence="5" id="KW-1185">Reference proteome</keyword>
<evidence type="ECO:0000313" key="4">
    <source>
        <dbReference type="EMBL" id="CAG2233287.1"/>
    </source>
</evidence>
<feature type="region of interest" description="Disordered" evidence="1">
    <location>
        <begin position="401"/>
        <end position="424"/>
    </location>
</feature>
<evidence type="ECO:0000256" key="2">
    <source>
        <dbReference type="SAM" id="Phobius"/>
    </source>
</evidence>
<keyword evidence="2" id="KW-1133">Transmembrane helix</keyword>
<dbReference type="CDD" id="cd00037">
    <property type="entry name" value="CLECT"/>
    <property type="match status" value="1"/>
</dbReference>
<feature type="domain" description="C-type lectin" evidence="3">
    <location>
        <begin position="150"/>
        <end position="244"/>
    </location>
</feature>
<dbReference type="SUPFAM" id="SSF56436">
    <property type="entry name" value="C-type lectin-like"/>
    <property type="match status" value="1"/>
</dbReference>